<feature type="compositionally biased region" description="Gly residues" evidence="16">
    <location>
        <begin position="380"/>
        <end position="393"/>
    </location>
</feature>
<evidence type="ECO:0000259" key="18">
    <source>
        <dbReference type="PROSITE" id="PS50089"/>
    </source>
</evidence>
<evidence type="ECO:0000256" key="9">
    <source>
        <dbReference type="ARBA" id="ARBA00022771"/>
    </source>
</evidence>
<keyword evidence="20" id="KW-1185">Reference proteome</keyword>
<dbReference type="GO" id="GO:0043161">
    <property type="term" value="P:proteasome-mediated ubiquitin-dependent protein catabolic process"/>
    <property type="evidence" value="ECO:0007669"/>
    <property type="project" value="TreeGrafter"/>
</dbReference>
<dbReference type="Pfam" id="PF25563">
    <property type="entry name" value="TPR_SYVN1_N"/>
    <property type="match status" value="1"/>
</dbReference>
<reference evidence="19 20" key="1">
    <citation type="journal article" date="2024" name="Nat. Commun.">
        <title>Phylogenomics reveals the evolutionary origins of lichenization in chlorophyte algae.</title>
        <authorList>
            <person name="Puginier C."/>
            <person name="Libourel C."/>
            <person name="Otte J."/>
            <person name="Skaloud P."/>
            <person name="Haon M."/>
            <person name="Grisel S."/>
            <person name="Petersen M."/>
            <person name="Berrin J.G."/>
            <person name="Delaux P.M."/>
            <person name="Dal Grande F."/>
            <person name="Keller J."/>
        </authorList>
    </citation>
    <scope>NUCLEOTIDE SEQUENCE [LARGE SCALE GENOMIC DNA]</scope>
    <source>
        <strain evidence="19 20">SAG 2145</strain>
    </source>
</reference>
<dbReference type="GO" id="GO:0061630">
    <property type="term" value="F:ubiquitin protein ligase activity"/>
    <property type="evidence" value="ECO:0007669"/>
    <property type="project" value="UniProtKB-EC"/>
</dbReference>
<comment type="similarity">
    <text evidence="4">Belongs to the HRD1 family.</text>
</comment>
<dbReference type="EMBL" id="JALJOS010000006">
    <property type="protein sequence ID" value="KAK9838041.1"/>
    <property type="molecule type" value="Genomic_DNA"/>
</dbReference>
<evidence type="ECO:0000256" key="16">
    <source>
        <dbReference type="SAM" id="MobiDB-lite"/>
    </source>
</evidence>
<dbReference type="CDD" id="cd16479">
    <property type="entry name" value="RING-H2_synoviolin"/>
    <property type="match status" value="1"/>
</dbReference>
<keyword evidence="12" id="KW-0862">Zinc</keyword>
<dbReference type="InterPro" id="IPR001841">
    <property type="entry name" value="Znf_RING"/>
</dbReference>
<evidence type="ECO:0000256" key="8">
    <source>
        <dbReference type="ARBA" id="ARBA00022723"/>
    </source>
</evidence>
<dbReference type="GO" id="GO:0008270">
    <property type="term" value="F:zinc ion binding"/>
    <property type="evidence" value="ECO:0007669"/>
    <property type="project" value="UniProtKB-KW"/>
</dbReference>
<evidence type="ECO:0000256" key="10">
    <source>
        <dbReference type="ARBA" id="ARBA00022786"/>
    </source>
</evidence>
<evidence type="ECO:0000256" key="11">
    <source>
        <dbReference type="ARBA" id="ARBA00022824"/>
    </source>
</evidence>
<dbReference type="InterPro" id="IPR058051">
    <property type="entry name" value="Znf_RING_synoviolin"/>
</dbReference>
<dbReference type="SUPFAM" id="SSF57850">
    <property type="entry name" value="RING/U-box"/>
    <property type="match status" value="1"/>
</dbReference>
<dbReference type="Proteomes" id="UP001438707">
    <property type="component" value="Unassembled WGS sequence"/>
</dbReference>
<dbReference type="PROSITE" id="PS50089">
    <property type="entry name" value="ZF_RING_2"/>
    <property type="match status" value="1"/>
</dbReference>
<evidence type="ECO:0000256" key="3">
    <source>
        <dbReference type="ARBA" id="ARBA00004906"/>
    </source>
</evidence>
<keyword evidence="8" id="KW-0479">Metal-binding</keyword>
<organism evidence="19 20">
    <name type="scientific">Apatococcus lobatus</name>
    <dbReference type="NCBI Taxonomy" id="904363"/>
    <lineage>
        <taxon>Eukaryota</taxon>
        <taxon>Viridiplantae</taxon>
        <taxon>Chlorophyta</taxon>
        <taxon>core chlorophytes</taxon>
        <taxon>Trebouxiophyceae</taxon>
        <taxon>Chlorellales</taxon>
        <taxon>Chlorellaceae</taxon>
        <taxon>Apatococcus</taxon>
    </lineage>
</organism>
<protein>
    <recommendedName>
        <fullName evidence="5">RING-type E3 ubiquitin transferase</fullName>
        <ecNumber evidence="5">2.3.2.27</ecNumber>
    </recommendedName>
</protein>
<keyword evidence="7 17" id="KW-0812">Transmembrane</keyword>
<evidence type="ECO:0000256" key="15">
    <source>
        <dbReference type="PROSITE-ProRule" id="PRU00175"/>
    </source>
</evidence>
<dbReference type="Pfam" id="PF13639">
    <property type="entry name" value="zf-RING_2"/>
    <property type="match status" value="1"/>
</dbReference>
<evidence type="ECO:0000256" key="7">
    <source>
        <dbReference type="ARBA" id="ARBA00022692"/>
    </source>
</evidence>
<feature type="domain" description="RING-type" evidence="18">
    <location>
        <begin position="290"/>
        <end position="331"/>
    </location>
</feature>
<feature type="transmembrane region" description="Helical" evidence="17">
    <location>
        <begin position="221"/>
        <end position="240"/>
    </location>
</feature>
<dbReference type="GO" id="GO:0005789">
    <property type="term" value="C:endoplasmic reticulum membrane"/>
    <property type="evidence" value="ECO:0007669"/>
    <property type="project" value="UniProtKB-SubCell"/>
</dbReference>
<keyword evidence="6" id="KW-0808">Transferase</keyword>
<evidence type="ECO:0000256" key="17">
    <source>
        <dbReference type="SAM" id="Phobius"/>
    </source>
</evidence>
<name>A0AAW1RXD6_9CHLO</name>
<evidence type="ECO:0000256" key="12">
    <source>
        <dbReference type="ARBA" id="ARBA00022833"/>
    </source>
</evidence>
<feature type="region of interest" description="Disordered" evidence="16">
    <location>
        <begin position="341"/>
        <end position="448"/>
    </location>
</feature>
<feature type="compositionally biased region" description="Low complexity" evidence="16">
    <location>
        <begin position="355"/>
        <end position="379"/>
    </location>
</feature>
<evidence type="ECO:0000256" key="13">
    <source>
        <dbReference type="ARBA" id="ARBA00022989"/>
    </source>
</evidence>
<proteinExistence type="inferred from homology"/>
<sequence>MLALSKYVAVSGLAAGLVVYHAFATREQFFPAVTYMTTSKVAVAVLGNLAFSLALVVYRVVTKIFLGTLRESEIERINDRVSQAVMETCLAMTIFRDEFNAEFVAMFAILTFVKVFHWLVQDRVEYIETTPSISRLQHIRVVSFMLTLLNIDMVCLQYTMGKTLQRSASVHLLFSFEYVIQSTIIVSTFIKYVLSTVDNYMEGRWENKGIYMFYLELVTDLLHLSVYLVFFIIVFTNYGLPLHLVRDLYWTFRNFRNRVADFLRYRRVTANMDDRFRDATEADLQADSVCIICREDMTASSRNKKLPCDHVFHLHCLRSWLERQQSCPICRTSVFTQQRSALRSEGAPAAPQPGQPAGQVPMAQAAGDQQRASGSAAGTGAQGDGSSGSGSGEGQQQRAGTGQAPGGSGGDSGAGGQGPPGGGPPGNVGPSHAAEGAVPTSGPRQAIPQQPGAFAAANYGYVWNVPQWVPATSMALFAPAAGGYPQLQYAGQQAPETVHPQLISSSGIALPVMSMMMPPHFPAYSIPPPSPNASPEQQQQHQAAAAGAAAAAAAAASVISPYGAMMTPPTMRPMGTAGRPVTSAPQPAVMNQATAAAAANAAAQAAVEAVMRNPVSASPAAQTSVETMEQVLRQQMDMLQAQIAQLQMQREAAERAAAAAHGQRSLEDAPAAPPAQGN</sequence>
<evidence type="ECO:0000256" key="14">
    <source>
        <dbReference type="ARBA" id="ARBA00023136"/>
    </source>
</evidence>
<dbReference type="SMART" id="SM00184">
    <property type="entry name" value="RING"/>
    <property type="match status" value="1"/>
</dbReference>
<comment type="pathway">
    <text evidence="3">Protein modification; protein ubiquitination.</text>
</comment>
<evidence type="ECO:0000256" key="4">
    <source>
        <dbReference type="ARBA" id="ARBA00010089"/>
    </source>
</evidence>
<dbReference type="Gene3D" id="3.30.40.10">
    <property type="entry name" value="Zinc/RING finger domain, C3HC4 (zinc finger)"/>
    <property type="match status" value="1"/>
</dbReference>
<evidence type="ECO:0000313" key="19">
    <source>
        <dbReference type="EMBL" id="KAK9838041.1"/>
    </source>
</evidence>
<dbReference type="AlphaFoldDB" id="A0AAW1RXD6"/>
<feature type="region of interest" description="Disordered" evidence="16">
    <location>
        <begin position="652"/>
        <end position="678"/>
    </location>
</feature>
<feature type="compositionally biased region" description="Pro residues" evidence="16">
    <location>
        <begin position="523"/>
        <end position="532"/>
    </location>
</feature>
<dbReference type="InterPro" id="IPR013083">
    <property type="entry name" value="Znf_RING/FYVE/PHD"/>
</dbReference>
<feature type="transmembrane region" description="Helical" evidence="17">
    <location>
        <begin position="139"/>
        <end position="160"/>
    </location>
</feature>
<keyword evidence="11" id="KW-0256">Endoplasmic reticulum</keyword>
<evidence type="ECO:0000256" key="1">
    <source>
        <dbReference type="ARBA" id="ARBA00000900"/>
    </source>
</evidence>
<comment type="caution">
    <text evidence="19">The sequence shown here is derived from an EMBL/GenBank/DDBJ whole genome shotgun (WGS) entry which is preliminary data.</text>
</comment>
<feature type="region of interest" description="Disordered" evidence="16">
    <location>
        <begin position="523"/>
        <end position="546"/>
    </location>
</feature>
<dbReference type="EC" id="2.3.2.27" evidence="5"/>
<keyword evidence="13 17" id="KW-1133">Transmembrane helix</keyword>
<feature type="transmembrane region" description="Helical" evidence="17">
    <location>
        <begin position="40"/>
        <end position="61"/>
    </location>
</feature>
<comment type="catalytic activity">
    <reaction evidence="1">
        <text>S-ubiquitinyl-[E2 ubiquitin-conjugating enzyme]-L-cysteine + [acceptor protein]-L-lysine = [E2 ubiquitin-conjugating enzyme]-L-cysteine + N(6)-ubiquitinyl-[acceptor protein]-L-lysine.</text>
        <dbReference type="EC" id="2.3.2.27"/>
    </reaction>
</comment>
<dbReference type="GO" id="GO:0036503">
    <property type="term" value="P:ERAD pathway"/>
    <property type="evidence" value="ECO:0007669"/>
    <property type="project" value="TreeGrafter"/>
</dbReference>
<evidence type="ECO:0000256" key="5">
    <source>
        <dbReference type="ARBA" id="ARBA00012483"/>
    </source>
</evidence>
<evidence type="ECO:0000256" key="2">
    <source>
        <dbReference type="ARBA" id="ARBA00004477"/>
    </source>
</evidence>
<accession>A0AAW1RXD6</accession>
<feature type="compositionally biased region" description="Gly residues" evidence="16">
    <location>
        <begin position="403"/>
        <end position="426"/>
    </location>
</feature>
<dbReference type="PANTHER" id="PTHR22763">
    <property type="entry name" value="RING ZINC FINGER PROTEIN"/>
    <property type="match status" value="1"/>
</dbReference>
<keyword evidence="9 15" id="KW-0863">Zinc-finger</keyword>
<evidence type="ECO:0000313" key="20">
    <source>
        <dbReference type="Proteomes" id="UP001438707"/>
    </source>
</evidence>
<gene>
    <name evidence="19" type="ORF">WJX74_010414</name>
</gene>
<feature type="transmembrane region" description="Helical" evidence="17">
    <location>
        <begin position="99"/>
        <end position="119"/>
    </location>
</feature>
<keyword evidence="14 17" id="KW-0472">Membrane</keyword>
<dbReference type="InterPro" id="IPR050731">
    <property type="entry name" value="HRD1_E3_ubiq-ligases"/>
</dbReference>
<comment type="subcellular location">
    <subcellularLocation>
        <location evidence="2">Endoplasmic reticulum membrane</location>
        <topology evidence="2">Multi-pass membrane protein</topology>
    </subcellularLocation>
</comment>
<keyword evidence="10" id="KW-0833">Ubl conjugation pathway</keyword>
<dbReference type="InterPro" id="IPR057992">
    <property type="entry name" value="TPR_SYVN1_N"/>
</dbReference>
<feature type="compositionally biased region" description="Low complexity" evidence="16">
    <location>
        <begin position="537"/>
        <end position="546"/>
    </location>
</feature>
<dbReference type="PANTHER" id="PTHR22763:SF184">
    <property type="entry name" value="E3 UBIQUITIN-PROTEIN LIGASE SYNOVIOLIN"/>
    <property type="match status" value="1"/>
</dbReference>
<evidence type="ECO:0000256" key="6">
    <source>
        <dbReference type="ARBA" id="ARBA00022679"/>
    </source>
</evidence>